<evidence type="ECO:0000313" key="1">
    <source>
        <dbReference type="EMBL" id="CAF1978392.1"/>
    </source>
</evidence>
<protein>
    <submittedName>
        <fullName evidence="1">(rape) hypothetical protein</fullName>
    </submittedName>
</protein>
<name>A0A816M5U3_BRANA</name>
<accession>A0A816M5U3</accession>
<dbReference type="AlphaFoldDB" id="A0A816M5U3"/>
<dbReference type="EMBL" id="HG994371">
    <property type="protein sequence ID" value="CAF1978392.1"/>
    <property type="molecule type" value="Genomic_DNA"/>
</dbReference>
<dbReference type="Proteomes" id="UP001295469">
    <property type="component" value="Chromosome C07"/>
</dbReference>
<reference evidence="1" key="1">
    <citation type="submission" date="2021-01" db="EMBL/GenBank/DDBJ databases">
        <authorList>
            <consortium name="Genoscope - CEA"/>
            <person name="William W."/>
        </authorList>
    </citation>
    <scope>NUCLEOTIDE SEQUENCE</scope>
</reference>
<proteinExistence type="predicted"/>
<sequence length="53" mass="6413">MPIWQESCQRDIVILFLLKWKGAKKIWETRLTQRMITPLRYFHSLDSFCLASI</sequence>
<organism evidence="1">
    <name type="scientific">Brassica napus</name>
    <name type="common">Rape</name>
    <dbReference type="NCBI Taxonomy" id="3708"/>
    <lineage>
        <taxon>Eukaryota</taxon>
        <taxon>Viridiplantae</taxon>
        <taxon>Streptophyta</taxon>
        <taxon>Embryophyta</taxon>
        <taxon>Tracheophyta</taxon>
        <taxon>Spermatophyta</taxon>
        <taxon>Magnoliopsida</taxon>
        <taxon>eudicotyledons</taxon>
        <taxon>Gunneridae</taxon>
        <taxon>Pentapetalae</taxon>
        <taxon>rosids</taxon>
        <taxon>malvids</taxon>
        <taxon>Brassicales</taxon>
        <taxon>Brassicaceae</taxon>
        <taxon>Brassiceae</taxon>
        <taxon>Brassica</taxon>
    </lineage>
</organism>
<gene>
    <name evidence="1" type="ORF">DARMORV10_C07P20920.1</name>
</gene>